<protein>
    <submittedName>
        <fullName evidence="1">Uncharacterized protein</fullName>
    </submittedName>
</protein>
<accession>A0AAU8GTA4</accession>
<sequence>MKKNKRKTLGKMSHKRAVWDINPVTRVTKDKTKYSRKKKHKDIDKY</sequence>
<evidence type="ECO:0000313" key="1">
    <source>
        <dbReference type="EMBL" id="XCH45129.1"/>
    </source>
</evidence>
<name>A0AAU8GTA4_9VIRU</name>
<dbReference type="EMBL" id="PP931174">
    <property type="protein sequence ID" value="XCH45129.1"/>
    <property type="molecule type" value="Genomic_DNA"/>
</dbReference>
<proteinExistence type="predicted"/>
<reference evidence="1" key="1">
    <citation type="submission" date="2024-06" db="EMBL/GenBank/DDBJ databases">
        <authorList>
            <person name="Ashkenazi R."/>
            <person name="Lipszyc R.R."/>
            <person name="Braunstein R."/>
            <person name="Yerushalmy O."/>
            <person name="Alkalay-Oren S."/>
            <person name="Coppenhagn-Glazer S."/>
            <person name="Hazan R."/>
        </authorList>
    </citation>
    <scope>NUCLEOTIDE SEQUENCE</scope>
</reference>
<organism evidence="1">
    <name type="scientific">Mammaliicoccus phage MSShimriz1</name>
    <dbReference type="NCBI Taxonomy" id="3230127"/>
    <lineage>
        <taxon>Viruses</taxon>
    </lineage>
</organism>